<keyword evidence="3" id="KW-1185">Reference proteome</keyword>
<dbReference type="EMBL" id="PKSL01000001">
    <property type="protein sequence ID" value="POW18016.1"/>
    <property type="molecule type" value="Genomic_DNA"/>
</dbReference>
<gene>
    <name evidence="2" type="ORF">PSTT_00006</name>
</gene>
<feature type="region of interest" description="Disordered" evidence="1">
    <location>
        <begin position="18"/>
        <end position="48"/>
    </location>
</feature>
<protein>
    <submittedName>
        <fullName evidence="2">Uncharacterized protein</fullName>
    </submittedName>
</protein>
<accession>A0A2S4W8D9</accession>
<dbReference type="VEuPathDB" id="FungiDB:PSHT_05452"/>
<evidence type="ECO:0000313" key="3">
    <source>
        <dbReference type="Proteomes" id="UP000239156"/>
    </source>
</evidence>
<dbReference type="VEuPathDB" id="FungiDB:PSTT_00006"/>
<proteinExistence type="predicted"/>
<dbReference type="Proteomes" id="UP000239156">
    <property type="component" value="Unassembled WGS sequence"/>
</dbReference>
<name>A0A2S4W8D9_9BASI</name>
<evidence type="ECO:0000256" key="1">
    <source>
        <dbReference type="SAM" id="MobiDB-lite"/>
    </source>
</evidence>
<evidence type="ECO:0000313" key="2">
    <source>
        <dbReference type="EMBL" id="POW18016.1"/>
    </source>
</evidence>
<comment type="caution">
    <text evidence="2">The sequence shown here is derived from an EMBL/GenBank/DDBJ whole genome shotgun (WGS) entry which is preliminary data.</text>
</comment>
<organism evidence="2 3">
    <name type="scientific">Puccinia striiformis</name>
    <dbReference type="NCBI Taxonomy" id="27350"/>
    <lineage>
        <taxon>Eukaryota</taxon>
        <taxon>Fungi</taxon>
        <taxon>Dikarya</taxon>
        <taxon>Basidiomycota</taxon>
        <taxon>Pucciniomycotina</taxon>
        <taxon>Pucciniomycetes</taxon>
        <taxon>Pucciniales</taxon>
        <taxon>Pucciniaceae</taxon>
        <taxon>Puccinia</taxon>
    </lineage>
</organism>
<reference evidence="2" key="1">
    <citation type="submission" date="2017-12" db="EMBL/GenBank/DDBJ databases">
        <title>Gene loss provides genomic basis for host adaptation in cereal stripe rust fungi.</title>
        <authorList>
            <person name="Xia C."/>
        </authorList>
    </citation>
    <scope>NUCLEOTIDE SEQUENCE [LARGE SCALE GENOMIC DNA]</scope>
    <source>
        <strain evidence="2">93-210</strain>
    </source>
</reference>
<sequence>MILAHNNLRLAEHKIRLEKENENNKTRLEKENEDNKTGWEKEDFKARY</sequence>